<proteinExistence type="predicted"/>
<sequence>MRERGRERVRVNGSGSRQQRREQSARSTWRRGEQRRGFYDKEDEGSYGKSFRNFSWTIYNQATAFYFSNFPEDWTYEQMWKTFLSFGKVYTIYSPRRKNKAGCRFGFVRFLDVKDVKRLERQLDQIWVGNSKLRVNCPRFQLNTGRDEKEKNSQYKQKPEGRINFSEAVRVQGRSYVDAVLGERKGEQNQQKKENNKERRQLWQVKSSDTSWTGLEFKSNQEECKWLDGCFVGMARSVEIVPVIQERMYMEGMFSVRVKAMGGKMVLIDGEDKDELKHLMESAADWFSQWFEEICPWTSSMVAKERFVWLKIMGVPLSVWGDNFFSTISNLWGKFISLDDSTRLKKRFDVARVLVSTTLTNNISRVLRVKVDGQFHNIVCREEDGSNGFFNLKTDYNLDSQSNSDDEDIELWSTDHYSGEEFDEASHASRSKNQVNWSEEDGGEEEADMAIGKAQEIQKFQIVDETPSSSYAEHINELGGGSGENDSSKEQGLSVVKETQMTGAENLITQQCDHEEVVGVGPDNEVRQGDQGDMNKTDQSLGQIVAQPVSNGTGERIMENGPKANVGLLSLRPAKGNQDRIHHQEQIDEAEDAGVPAGDGNDARGDDSFWAELSSDSGPIADWISRFKRSNLRKKKQRKKKSRACMSVYKDVRTAVMGKGKKSREGRLKAISTQQGGLPKFFSNAEKPVAGESISDGAIINCNKRSRARSNSNSAKEIWNFAKEIGLTATGDEQIIIQQIEDMENRDKERVGSHRKKKGDDVEFVAKPSKGQSGGLICIWQKSVLKNWSSFEGDHFVGVSGIWVEEDIAVNLVNVYAPCDDKERRMMFDELKLVITNKGGCWCLMGDFNITRNQQEKSGDRGVSNGMRVFNEFIRDMELVDLPLIGRKFTWYKPNGEAMSRLDRFLMTEDWMFKWVNSKQWGLKRSISDHCPILLKSQHINWGPKPFKFFDEWLLHQECKTIVEEEWKKTNVQGWKGFCVKEKLKAVKQKLKKWSAEEFTQLDLKINEAKEKIASLDRMGEFKQLSDAEIMERKQLFMEVWSKLKIKEGMYKQKARKAWLKNGDANSKYFHRCIKSRQRRNEINCIEINGKQLVGVEEVKDGIAKHFQNFFQKEKWVRPVLDGVEFKQISSQQAERLSASFSEDEIKKAMWDCSSSKAPGPDGFNFRFFREFWETIKKDVVGFLQEFQKNGKLVSGLNASFITLIPKVNNPQKIEEYRPISLIGAMYKIVAKLLANRLKEVISYVIGEHQMAFVEGRQLTEAVVMANEIIDEARRKNLNSFILKMDFEKAYDKVSWSFLDYMMSRFGFDKTWRGWILECLQTSSVSILVNGSPTREFTVSRGLKQGDPLSPFLFLMVAEGLNGLIHSAIRKNLFQGVDVGYNGVSFSHIQFADDTILFGKATESNVWAAKCILRSFELVSGLKINFSKSQLMSINMEEEWTIRMSYLLNCPIGVIPFKYLGMLVGGNHRRVSFWQTLVDSMKKKLAGWKGKWLSFGGRITLLNSVLTSLPVFLLSVFLAPKNVVRSIEKIRRDFLWGGCEDTRKVHWVNWEKVCKGKHEGGLGVKSIRAFNLALLGKWWGKLAKGEEGLWSRLIKEKYGAGNDSWLSWVKNGRGEGSSWWKDVCRIDVLGDNRNGWLSNGFEIIVGDGDGISFWWDSWCKDGALAHKFPRLYMLSAGMDYKIKQMGVWIEDKWRWMFPWRRVLLDRESQARKELEKMLEATKLHQGRKDKWDWKFSMDGSYTTSTGYANLAASQEQSQKHVFGRVWNPNAPSKVCGFSWQLLLNRIPTKTNLFKRGIIKDPAEVMCSLCKEYMEDCDHLFLSCKITTEIWNRCLNWWGVQAVLASNVWDGFRQHEGIAVSKRMRVGWEVVWFALVWTIWLTRNEVLFNNKIVDKNKLFDLVQVRSFHWLTNRGKVLRYSFSDWLLNPHLCNVSA</sequence>
<evidence type="ECO:0000313" key="5">
    <source>
        <dbReference type="EMBL" id="GKV20420.1"/>
    </source>
</evidence>
<dbReference type="InterPro" id="IPR012677">
    <property type="entry name" value="Nucleotide-bd_a/b_plait_sf"/>
</dbReference>
<dbReference type="InterPro" id="IPR043502">
    <property type="entry name" value="DNA/RNA_pol_sf"/>
</dbReference>
<feature type="region of interest" description="Disordered" evidence="2">
    <location>
        <begin position="472"/>
        <end position="491"/>
    </location>
</feature>
<feature type="compositionally biased region" description="Basic and acidic residues" evidence="2">
    <location>
        <begin position="1"/>
        <end position="10"/>
    </location>
</feature>
<evidence type="ECO:0000259" key="3">
    <source>
        <dbReference type="PROSITE" id="PS50102"/>
    </source>
</evidence>
<feature type="region of interest" description="Disordered" evidence="2">
    <location>
        <begin position="420"/>
        <end position="445"/>
    </location>
</feature>
<evidence type="ECO:0000256" key="2">
    <source>
        <dbReference type="SAM" id="MobiDB-lite"/>
    </source>
</evidence>
<gene>
    <name evidence="5" type="ORF">SLEP1_g30548</name>
</gene>
<dbReference type="SUPFAM" id="SSF56672">
    <property type="entry name" value="DNA/RNA polymerases"/>
    <property type="match status" value="1"/>
</dbReference>
<dbReference type="SUPFAM" id="SSF56219">
    <property type="entry name" value="DNase I-like"/>
    <property type="match status" value="1"/>
</dbReference>
<dbReference type="EMBL" id="BPVZ01000055">
    <property type="protein sequence ID" value="GKV20420.1"/>
    <property type="molecule type" value="Genomic_DNA"/>
</dbReference>
<comment type="caution">
    <text evidence="5">The sequence shown here is derived from an EMBL/GenBank/DDBJ whole genome shotgun (WGS) entry which is preliminary data.</text>
</comment>
<dbReference type="InterPro" id="IPR036691">
    <property type="entry name" value="Endo/exonu/phosph_ase_sf"/>
</dbReference>
<dbReference type="GO" id="GO:0003723">
    <property type="term" value="F:RNA binding"/>
    <property type="evidence" value="ECO:0007669"/>
    <property type="project" value="UniProtKB-UniRule"/>
</dbReference>
<dbReference type="Pfam" id="PF00078">
    <property type="entry name" value="RVT_1"/>
    <property type="match status" value="1"/>
</dbReference>
<evidence type="ECO:0000259" key="4">
    <source>
        <dbReference type="PROSITE" id="PS50878"/>
    </source>
</evidence>
<dbReference type="InterPro" id="IPR035979">
    <property type="entry name" value="RBD_domain_sf"/>
</dbReference>
<dbReference type="InterPro" id="IPR000477">
    <property type="entry name" value="RT_dom"/>
</dbReference>
<dbReference type="Gene3D" id="3.30.70.330">
    <property type="match status" value="1"/>
</dbReference>
<keyword evidence="6" id="KW-1185">Reference proteome</keyword>
<dbReference type="CDD" id="cd01650">
    <property type="entry name" value="RT_nLTR_like"/>
    <property type="match status" value="1"/>
</dbReference>
<dbReference type="InterPro" id="IPR026960">
    <property type="entry name" value="RVT-Znf"/>
</dbReference>
<dbReference type="InterPro" id="IPR000504">
    <property type="entry name" value="RRM_dom"/>
</dbReference>
<dbReference type="SUPFAM" id="SSF54928">
    <property type="entry name" value="RNA-binding domain, RBD"/>
    <property type="match status" value="1"/>
</dbReference>
<protein>
    <recommendedName>
        <fullName evidence="7">Reverse transcriptase domain-containing protein</fullName>
    </recommendedName>
</protein>
<dbReference type="PANTHER" id="PTHR33116">
    <property type="entry name" value="REVERSE TRANSCRIPTASE ZINC-BINDING DOMAIN-CONTAINING PROTEIN-RELATED-RELATED"/>
    <property type="match status" value="1"/>
</dbReference>
<evidence type="ECO:0000313" key="6">
    <source>
        <dbReference type="Proteomes" id="UP001054252"/>
    </source>
</evidence>
<evidence type="ECO:0000256" key="1">
    <source>
        <dbReference type="PROSITE-ProRule" id="PRU00176"/>
    </source>
</evidence>
<reference evidence="5 6" key="1">
    <citation type="journal article" date="2021" name="Commun. Biol.">
        <title>The genome of Shorea leprosula (Dipterocarpaceae) highlights the ecological relevance of drought in aseasonal tropical rainforests.</title>
        <authorList>
            <person name="Ng K.K.S."/>
            <person name="Kobayashi M.J."/>
            <person name="Fawcett J.A."/>
            <person name="Hatakeyama M."/>
            <person name="Paape T."/>
            <person name="Ng C.H."/>
            <person name="Ang C.C."/>
            <person name="Tnah L.H."/>
            <person name="Lee C.T."/>
            <person name="Nishiyama T."/>
            <person name="Sese J."/>
            <person name="O'Brien M.J."/>
            <person name="Copetti D."/>
            <person name="Mohd Noor M.I."/>
            <person name="Ong R.C."/>
            <person name="Putra M."/>
            <person name="Sireger I.Z."/>
            <person name="Indrioko S."/>
            <person name="Kosugi Y."/>
            <person name="Izuno A."/>
            <person name="Isagi Y."/>
            <person name="Lee S.L."/>
            <person name="Shimizu K.K."/>
        </authorList>
    </citation>
    <scope>NUCLEOTIDE SEQUENCE [LARGE SCALE GENOMIC DNA]</scope>
    <source>
        <strain evidence="5">214</strain>
    </source>
</reference>
<dbReference type="Gene3D" id="3.60.10.10">
    <property type="entry name" value="Endonuclease/exonuclease/phosphatase"/>
    <property type="match status" value="1"/>
</dbReference>
<dbReference type="PROSITE" id="PS50102">
    <property type="entry name" value="RRM"/>
    <property type="match status" value="1"/>
</dbReference>
<feature type="compositionally biased region" description="Basic and acidic residues" evidence="2">
    <location>
        <begin position="19"/>
        <end position="33"/>
    </location>
</feature>
<dbReference type="SMART" id="SM00360">
    <property type="entry name" value="RRM"/>
    <property type="match status" value="1"/>
</dbReference>
<feature type="region of interest" description="Disordered" evidence="2">
    <location>
        <begin position="1"/>
        <end position="33"/>
    </location>
</feature>
<dbReference type="CDD" id="cd00590">
    <property type="entry name" value="RRM_SF"/>
    <property type="match status" value="1"/>
</dbReference>
<evidence type="ECO:0008006" key="7">
    <source>
        <dbReference type="Google" id="ProtNLM"/>
    </source>
</evidence>
<feature type="domain" description="Reverse transcriptase" evidence="4">
    <location>
        <begin position="1186"/>
        <end position="1464"/>
    </location>
</feature>
<dbReference type="Pfam" id="PF13966">
    <property type="entry name" value="zf-RVT"/>
    <property type="match status" value="1"/>
</dbReference>
<feature type="region of interest" description="Disordered" evidence="2">
    <location>
        <begin position="582"/>
        <end position="607"/>
    </location>
</feature>
<name>A0AAV5K6Z6_9ROSI</name>
<dbReference type="PANTHER" id="PTHR33116:SF75">
    <property type="entry name" value="RIBONUCLEASE H PROTEIN"/>
    <property type="match status" value="1"/>
</dbReference>
<keyword evidence="1" id="KW-0694">RNA-binding</keyword>
<organism evidence="5 6">
    <name type="scientific">Rubroshorea leprosula</name>
    <dbReference type="NCBI Taxonomy" id="152421"/>
    <lineage>
        <taxon>Eukaryota</taxon>
        <taxon>Viridiplantae</taxon>
        <taxon>Streptophyta</taxon>
        <taxon>Embryophyta</taxon>
        <taxon>Tracheophyta</taxon>
        <taxon>Spermatophyta</taxon>
        <taxon>Magnoliopsida</taxon>
        <taxon>eudicotyledons</taxon>
        <taxon>Gunneridae</taxon>
        <taxon>Pentapetalae</taxon>
        <taxon>rosids</taxon>
        <taxon>malvids</taxon>
        <taxon>Malvales</taxon>
        <taxon>Dipterocarpaceae</taxon>
        <taxon>Rubroshorea</taxon>
    </lineage>
</organism>
<dbReference type="Proteomes" id="UP001054252">
    <property type="component" value="Unassembled WGS sequence"/>
</dbReference>
<dbReference type="PROSITE" id="PS50878">
    <property type="entry name" value="RT_POL"/>
    <property type="match status" value="1"/>
</dbReference>
<feature type="domain" description="RRM" evidence="3">
    <location>
        <begin position="63"/>
        <end position="140"/>
    </location>
</feature>
<accession>A0AAV5K6Z6</accession>
<dbReference type="Pfam" id="PF00076">
    <property type="entry name" value="RRM_1"/>
    <property type="match status" value="1"/>
</dbReference>